<sequence>MFLLRHSCKLALWENSFPRIKSASDDKAFTQALLKRNGDPPPTAGEKTALLNLVTKIDNLDIWNNLVVAPGKFDAFQLDEL</sequence>
<gene>
    <name evidence="5" type="ORF">DIABBA_LOCUS1639</name>
</gene>
<dbReference type="EMBL" id="OU898276">
    <property type="protein sequence ID" value="CAG9827656.1"/>
    <property type="molecule type" value="Genomic_DNA"/>
</dbReference>
<dbReference type="InterPro" id="IPR052134">
    <property type="entry name" value="ILF2"/>
</dbReference>
<evidence type="ECO:0000256" key="1">
    <source>
        <dbReference type="ARBA" id="ARBA00023015"/>
    </source>
</evidence>
<evidence type="ECO:0000313" key="5">
    <source>
        <dbReference type="EMBL" id="CAG9827656.1"/>
    </source>
</evidence>
<feature type="domain" description="DZF" evidence="4">
    <location>
        <begin position="2"/>
        <end position="74"/>
    </location>
</feature>
<accession>A0A9N9X7B9</accession>
<evidence type="ECO:0000256" key="3">
    <source>
        <dbReference type="ARBA" id="ARBA00023163"/>
    </source>
</evidence>
<dbReference type="GO" id="GO:0045893">
    <property type="term" value="P:positive regulation of DNA-templated transcription"/>
    <property type="evidence" value="ECO:0007669"/>
    <property type="project" value="TreeGrafter"/>
</dbReference>
<dbReference type="PANTHER" id="PTHR46447">
    <property type="entry name" value="INTERLEUKIN ENHANCER-BINDING FACTOR"/>
    <property type="match status" value="1"/>
</dbReference>
<dbReference type="GO" id="GO:0071013">
    <property type="term" value="C:catalytic step 2 spliceosome"/>
    <property type="evidence" value="ECO:0007669"/>
    <property type="project" value="TreeGrafter"/>
</dbReference>
<dbReference type="OrthoDB" id="5775647at2759"/>
<dbReference type="InterPro" id="IPR043519">
    <property type="entry name" value="NT_sf"/>
</dbReference>
<evidence type="ECO:0000313" key="6">
    <source>
        <dbReference type="Proteomes" id="UP001153709"/>
    </source>
</evidence>
<dbReference type="GO" id="GO:0003677">
    <property type="term" value="F:DNA binding"/>
    <property type="evidence" value="ECO:0007669"/>
    <property type="project" value="UniProtKB-KW"/>
</dbReference>
<keyword evidence="3" id="KW-0804">Transcription</keyword>
<dbReference type="InterPro" id="IPR049401">
    <property type="entry name" value="DZF_dom_N"/>
</dbReference>
<evidence type="ECO:0000256" key="2">
    <source>
        <dbReference type="ARBA" id="ARBA00023125"/>
    </source>
</evidence>
<keyword evidence="6" id="KW-1185">Reference proteome</keyword>
<dbReference type="Gene3D" id="1.10.1410.40">
    <property type="match status" value="1"/>
</dbReference>
<keyword evidence="2" id="KW-0238">DNA-binding</keyword>
<evidence type="ECO:0000259" key="4">
    <source>
        <dbReference type="Pfam" id="PF07528"/>
    </source>
</evidence>
<dbReference type="Proteomes" id="UP001153709">
    <property type="component" value="Chromosome 1"/>
</dbReference>
<dbReference type="PANTHER" id="PTHR46447:SF1">
    <property type="entry name" value="INTERLEUKIN ENHANCER-BINDING FACTOR 2"/>
    <property type="match status" value="1"/>
</dbReference>
<name>A0A9N9X7B9_DIABA</name>
<dbReference type="Gene3D" id="3.30.460.10">
    <property type="entry name" value="Beta Polymerase, domain 2"/>
    <property type="match status" value="1"/>
</dbReference>
<reference evidence="5" key="1">
    <citation type="submission" date="2022-01" db="EMBL/GenBank/DDBJ databases">
        <authorList>
            <person name="King R."/>
        </authorList>
    </citation>
    <scope>NUCLEOTIDE SEQUENCE</scope>
</reference>
<protein>
    <recommendedName>
        <fullName evidence="4">DZF domain-containing protein</fullName>
    </recommendedName>
</protein>
<organism evidence="5 6">
    <name type="scientific">Diabrotica balteata</name>
    <name type="common">Banded cucumber beetle</name>
    <dbReference type="NCBI Taxonomy" id="107213"/>
    <lineage>
        <taxon>Eukaryota</taxon>
        <taxon>Metazoa</taxon>
        <taxon>Ecdysozoa</taxon>
        <taxon>Arthropoda</taxon>
        <taxon>Hexapoda</taxon>
        <taxon>Insecta</taxon>
        <taxon>Pterygota</taxon>
        <taxon>Neoptera</taxon>
        <taxon>Endopterygota</taxon>
        <taxon>Coleoptera</taxon>
        <taxon>Polyphaga</taxon>
        <taxon>Cucujiformia</taxon>
        <taxon>Chrysomeloidea</taxon>
        <taxon>Chrysomelidae</taxon>
        <taxon>Galerucinae</taxon>
        <taxon>Diabroticina</taxon>
        <taxon>Diabroticites</taxon>
        <taxon>Diabrotica</taxon>
    </lineage>
</organism>
<dbReference type="GO" id="GO:0003725">
    <property type="term" value="F:double-stranded RNA binding"/>
    <property type="evidence" value="ECO:0007669"/>
    <property type="project" value="TreeGrafter"/>
</dbReference>
<dbReference type="AlphaFoldDB" id="A0A9N9X7B9"/>
<dbReference type="Pfam" id="PF07528">
    <property type="entry name" value="DZF_N"/>
    <property type="match status" value="1"/>
</dbReference>
<proteinExistence type="predicted"/>
<keyword evidence="1" id="KW-0805">Transcription regulation</keyword>